<evidence type="ECO:0000256" key="8">
    <source>
        <dbReference type="RuleBase" id="RU362110"/>
    </source>
</evidence>
<dbReference type="CDD" id="cd18623">
    <property type="entry name" value="GH32_ScrB-like"/>
    <property type="match status" value="1"/>
</dbReference>
<feature type="domain" description="Glycosyl hydrolase family 32 N-terminal" evidence="10">
    <location>
        <begin position="15"/>
        <end position="320"/>
    </location>
</feature>
<dbReference type="RefSeq" id="WP_177186171.1">
    <property type="nucleotide sequence ID" value="NZ_FOQE01000008.1"/>
</dbReference>
<dbReference type="Proteomes" id="UP000198668">
    <property type="component" value="Unassembled WGS sequence"/>
</dbReference>
<dbReference type="InterPro" id="IPR006232">
    <property type="entry name" value="Suc6P_hydrolase"/>
</dbReference>
<comment type="similarity">
    <text evidence="2 8">Belongs to the glycosyl hydrolase 32 family.</text>
</comment>
<proteinExistence type="inferred from homology"/>
<dbReference type="NCBIfam" id="TIGR01322">
    <property type="entry name" value="scrB_fam"/>
    <property type="match status" value="1"/>
</dbReference>
<dbReference type="InterPro" id="IPR013189">
    <property type="entry name" value="Glyco_hydro_32_C"/>
</dbReference>
<dbReference type="GO" id="GO:0004564">
    <property type="term" value="F:beta-fructofuranosidase activity"/>
    <property type="evidence" value="ECO:0007669"/>
    <property type="project" value="UniProtKB-EC"/>
</dbReference>
<dbReference type="Pfam" id="PF00251">
    <property type="entry name" value="Glyco_hydro_32N"/>
    <property type="match status" value="1"/>
</dbReference>
<name>A0A1I3BMY4_9LACT</name>
<evidence type="ECO:0000256" key="9">
    <source>
        <dbReference type="RuleBase" id="RU365015"/>
    </source>
</evidence>
<dbReference type="InterPro" id="IPR001362">
    <property type="entry name" value="Glyco_hydro_32"/>
</dbReference>
<dbReference type="InterPro" id="IPR013148">
    <property type="entry name" value="Glyco_hydro_32_N"/>
</dbReference>
<dbReference type="GO" id="GO:0005737">
    <property type="term" value="C:cytoplasm"/>
    <property type="evidence" value="ECO:0007669"/>
    <property type="project" value="UniProtKB-SubCell"/>
</dbReference>
<gene>
    <name evidence="12" type="ORF">SAMN04489868_1084</name>
</gene>
<dbReference type="SMART" id="SM00640">
    <property type="entry name" value="Glyco_32"/>
    <property type="match status" value="1"/>
</dbReference>
<evidence type="ECO:0000256" key="6">
    <source>
        <dbReference type="ARBA" id="ARBA00023295"/>
    </source>
</evidence>
<dbReference type="Gene3D" id="2.115.10.20">
    <property type="entry name" value="Glycosyl hydrolase domain, family 43"/>
    <property type="match status" value="1"/>
</dbReference>
<evidence type="ECO:0000256" key="7">
    <source>
        <dbReference type="ARBA" id="ARBA00033367"/>
    </source>
</evidence>
<feature type="domain" description="Glycosyl hydrolase family 32 C-terminal" evidence="11">
    <location>
        <begin position="337"/>
        <end position="445"/>
    </location>
</feature>
<evidence type="ECO:0000259" key="10">
    <source>
        <dbReference type="Pfam" id="PF00251"/>
    </source>
</evidence>
<reference evidence="12 13" key="1">
    <citation type="submission" date="2016-10" db="EMBL/GenBank/DDBJ databases">
        <authorList>
            <person name="de Groot N.N."/>
        </authorList>
    </citation>
    <scope>NUCLEOTIDE SEQUENCE [LARGE SCALE GENOMIC DNA]</scope>
    <source>
        <strain evidence="12 13">DSM 27630</strain>
    </source>
</reference>
<dbReference type="GO" id="GO:0005985">
    <property type="term" value="P:sucrose metabolic process"/>
    <property type="evidence" value="ECO:0007669"/>
    <property type="project" value="UniProtKB-UniPathway"/>
</dbReference>
<comment type="catalytic activity">
    <reaction evidence="8">
        <text>Hydrolysis of terminal non-reducing beta-D-fructofuranoside residues in beta-D-fructofuranosides.</text>
        <dbReference type="EC" id="3.2.1.26"/>
    </reaction>
</comment>
<protein>
    <recommendedName>
        <fullName evidence="4 8">Sucrose-6-phosphate hydrolase</fullName>
        <ecNumber evidence="3 8">3.2.1.26</ecNumber>
    </recommendedName>
    <alternativeName>
        <fullName evidence="7 9">Invertase</fullName>
    </alternativeName>
</protein>
<accession>A0A1I3BMY4</accession>
<dbReference type="PROSITE" id="PS00609">
    <property type="entry name" value="GLYCOSYL_HYDROL_F32"/>
    <property type="match status" value="1"/>
</dbReference>
<evidence type="ECO:0000256" key="5">
    <source>
        <dbReference type="ARBA" id="ARBA00022801"/>
    </source>
</evidence>
<keyword evidence="9" id="KW-0119">Carbohydrate metabolism</keyword>
<dbReference type="AlphaFoldDB" id="A0A1I3BMY4"/>
<evidence type="ECO:0000256" key="2">
    <source>
        <dbReference type="ARBA" id="ARBA00009902"/>
    </source>
</evidence>
<dbReference type="UniPathway" id="UPA00238"/>
<dbReference type="SUPFAM" id="SSF75005">
    <property type="entry name" value="Arabinanase/levansucrase/invertase"/>
    <property type="match status" value="1"/>
</dbReference>
<dbReference type="Pfam" id="PF08244">
    <property type="entry name" value="Glyco_hydro_32C"/>
    <property type="match status" value="1"/>
</dbReference>
<dbReference type="InterPro" id="IPR051214">
    <property type="entry name" value="GH32_Enzymes"/>
</dbReference>
<evidence type="ECO:0000313" key="13">
    <source>
        <dbReference type="Proteomes" id="UP000198668"/>
    </source>
</evidence>
<dbReference type="InterPro" id="IPR013320">
    <property type="entry name" value="ConA-like_dom_sf"/>
</dbReference>
<dbReference type="PANTHER" id="PTHR43101:SF1">
    <property type="entry name" value="BETA-FRUCTOSIDASE"/>
    <property type="match status" value="1"/>
</dbReference>
<dbReference type="EMBL" id="FOQE01000008">
    <property type="protein sequence ID" value="SFH63694.1"/>
    <property type="molecule type" value="Genomic_DNA"/>
</dbReference>
<evidence type="ECO:0000313" key="12">
    <source>
        <dbReference type="EMBL" id="SFH63694.1"/>
    </source>
</evidence>
<dbReference type="EC" id="3.2.1.26" evidence="3 8"/>
<sequence>MKQSAKQDEYDLAYHIRPPKGLLNDPNGLIQYKGVYHVFYQWNQQDTTHQTKSWGHVSSKDLIHWETHPPALEPVDWFDRNGCYSGSAVEADGKLYLFYTGNVRGEDGSRTSYQCMAVSEDGVHFEKKGPLFEQPPGYTGHVRDPKVWQDAEGIWWMILGAQREDLSGDCIVYHSQNLIDWDYDGPLIVERPKLGYMWECPDLCLFAEKDIFVFSPQGMDVLGDEFQNFYQTGYITGQFKANGKFEWDKESVFKELDRGFEFYAPQTFIDDTGRRILLGWLGVMDPAVEAAVPTRKDGWLHALTFPREIIMEEGRLKQRPVKEIAQMRKPVSIASQSSTTQTIVLPSLQSELQIQWKEAAEEMKLEIRKAVQIAYSSADQRLIVSRTNWLSKEIEERAVHLQNGLHSLQLLIESSLLELFINDGEEVFSLRYFVEDENEKNIKWAETAIDSRETTLYQLDL</sequence>
<comment type="subcellular location">
    <subcellularLocation>
        <location evidence="9">Cytoplasm</location>
    </subcellularLocation>
</comment>
<keyword evidence="6 8" id="KW-0326">Glycosidase</keyword>
<dbReference type="Gene3D" id="2.60.120.560">
    <property type="entry name" value="Exo-inulinase, domain 1"/>
    <property type="match status" value="1"/>
</dbReference>
<organism evidence="12 13">
    <name type="scientific">Pisciglobus halotolerans</name>
    <dbReference type="NCBI Taxonomy" id="745365"/>
    <lineage>
        <taxon>Bacteria</taxon>
        <taxon>Bacillati</taxon>
        <taxon>Bacillota</taxon>
        <taxon>Bacilli</taxon>
        <taxon>Lactobacillales</taxon>
        <taxon>Carnobacteriaceae</taxon>
    </lineage>
</organism>
<evidence type="ECO:0000256" key="1">
    <source>
        <dbReference type="ARBA" id="ARBA00004914"/>
    </source>
</evidence>
<dbReference type="PANTHER" id="PTHR43101">
    <property type="entry name" value="BETA-FRUCTOSIDASE"/>
    <property type="match status" value="1"/>
</dbReference>
<dbReference type="InterPro" id="IPR018053">
    <property type="entry name" value="Glyco_hydro_32_AS"/>
</dbReference>
<keyword evidence="9" id="KW-0963">Cytoplasm</keyword>
<dbReference type="SUPFAM" id="SSF49899">
    <property type="entry name" value="Concanavalin A-like lectins/glucanases"/>
    <property type="match status" value="1"/>
</dbReference>
<keyword evidence="13" id="KW-1185">Reference proteome</keyword>
<evidence type="ECO:0000256" key="4">
    <source>
        <dbReference type="ARBA" id="ARBA00019623"/>
    </source>
</evidence>
<comment type="pathway">
    <text evidence="1 9">Glycan biosynthesis; sucrose metabolism.</text>
</comment>
<evidence type="ECO:0000259" key="11">
    <source>
        <dbReference type="Pfam" id="PF08244"/>
    </source>
</evidence>
<comment type="function">
    <text evidence="9">Enables the bacterium to metabolize sucrose as a sole carbon source.</text>
</comment>
<keyword evidence="5 8" id="KW-0378">Hydrolase</keyword>
<evidence type="ECO:0000256" key="3">
    <source>
        <dbReference type="ARBA" id="ARBA00012758"/>
    </source>
</evidence>
<dbReference type="InterPro" id="IPR023296">
    <property type="entry name" value="Glyco_hydro_beta-prop_sf"/>
</dbReference>